<gene>
    <name evidence="14" type="ORF">GBAR_LOCUS4553</name>
</gene>
<evidence type="ECO:0000256" key="10">
    <source>
        <dbReference type="ARBA" id="ARBA00023157"/>
    </source>
</evidence>
<evidence type="ECO:0000256" key="9">
    <source>
        <dbReference type="ARBA" id="ARBA00022833"/>
    </source>
</evidence>
<dbReference type="PANTHER" id="PTHR12283:SF6">
    <property type="entry name" value="GLUTAMINYL-PEPTIDE CYCLOTRANSFERASE-RELATED"/>
    <property type="match status" value="1"/>
</dbReference>
<keyword evidence="11" id="KW-0012">Acyltransferase</keyword>
<dbReference type="Proteomes" id="UP001174909">
    <property type="component" value="Unassembled WGS sequence"/>
</dbReference>
<keyword evidence="8" id="KW-0479">Metal-binding</keyword>
<evidence type="ECO:0000256" key="5">
    <source>
        <dbReference type="ARBA" id="ARBA00016861"/>
    </source>
</evidence>
<keyword evidence="7" id="KW-0808">Transferase</keyword>
<accession>A0AA35R785</accession>
<evidence type="ECO:0000256" key="1">
    <source>
        <dbReference type="ARBA" id="ARBA00000001"/>
    </source>
</evidence>
<comment type="caution">
    <text evidence="14">The sequence shown here is derived from an EMBL/GenBank/DDBJ whole genome shotgun (WGS) entry which is preliminary data.</text>
</comment>
<dbReference type="AlphaFoldDB" id="A0AA35R785"/>
<evidence type="ECO:0000256" key="11">
    <source>
        <dbReference type="ARBA" id="ARBA00023315"/>
    </source>
</evidence>
<dbReference type="GO" id="GO:0005576">
    <property type="term" value="C:extracellular region"/>
    <property type="evidence" value="ECO:0007669"/>
    <property type="project" value="UniProtKB-SubCell"/>
</dbReference>
<reference evidence="14" key="1">
    <citation type="submission" date="2023-03" db="EMBL/GenBank/DDBJ databases">
        <authorList>
            <person name="Steffen K."/>
            <person name="Cardenas P."/>
        </authorList>
    </citation>
    <scope>NUCLEOTIDE SEQUENCE</scope>
</reference>
<evidence type="ECO:0000256" key="2">
    <source>
        <dbReference type="ARBA" id="ARBA00004613"/>
    </source>
</evidence>
<dbReference type="Pfam" id="PF04389">
    <property type="entry name" value="Peptidase_M28"/>
    <property type="match status" value="1"/>
</dbReference>
<evidence type="ECO:0000259" key="13">
    <source>
        <dbReference type="Pfam" id="PF04389"/>
    </source>
</evidence>
<keyword evidence="10" id="KW-1015">Disulfide bond</keyword>
<dbReference type="InterPro" id="IPR007484">
    <property type="entry name" value="Peptidase_M28"/>
</dbReference>
<dbReference type="Gene3D" id="3.40.630.10">
    <property type="entry name" value="Zn peptidases"/>
    <property type="match status" value="1"/>
</dbReference>
<dbReference type="InterPro" id="IPR037457">
    <property type="entry name" value="M28_QC"/>
</dbReference>
<keyword evidence="6" id="KW-0964">Secreted</keyword>
<keyword evidence="15" id="KW-1185">Reference proteome</keyword>
<comment type="catalytic activity">
    <reaction evidence="1">
        <text>N-terminal L-glutaminyl-[peptide] = N-terminal 5-oxo-L-prolyl-[peptide] + NH4(+)</text>
        <dbReference type="Rhea" id="RHEA:23652"/>
        <dbReference type="Rhea" id="RHEA-COMP:11736"/>
        <dbReference type="Rhea" id="RHEA-COMP:11846"/>
        <dbReference type="ChEBI" id="CHEBI:28938"/>
        <dbReference type="ChEBI" id="CHEBI:64722"/>
        <dbReference type="ChEBI" id="CHEBI:87215"/>
        <dbReference type="EC" id="2.3.2.5"/>
    </reaction>
</comment>
<dbReference type="EC" id="2.3.2.5" evidence="4"/>
<keyword evidence="9" id="KW-0862">Zinc</keyword>
<dbReference type="SUPFAM" id="SSF53187">
    <property type="entry name" value="Zn-dependent exopeptidases"/>
    <property type="match status" value="1"/>
</dbReference>
<name>A0AA35R785_GEOBA</name>
<feature type="domain" description="Peptidase M28" evidence="13">
    <location>
        <begin position="113"/>
        <end position="332"/>
    </location>
</feature>
<organism evidence="14 15">
    <name type="scientific">Geodia barretti</name>
    <name type="common">Barrett's horny sponge</name>
    <dbReference type="NCBI Taxonomy" id="519541"/>
    <lineage>
        <taxon>Eukaryota</taxon>
        <taxon>Metazoa</taxon>
        <taxon>Porifera</taxon>
        <taxon>Demospongiae</taxon>
        <taxon>Heteroscleromorpha</taxon>
        <taxon>Tetractinellida</taxon>
        <taxon>Astrophorina</taxon>
        <taxon>Geodiidae</taxon>
        <taxon>Geodia</taxon>
    </lineage>
</organism>
<evidence type="ECO:0000256" key="3">
    <source>
        <dbReference type="ARBA" id="ARBA00006014"/>
    </source>
</evidence>
<dbReference type="CDD" id="cd03880">
    <property type="entry name" value="M28_QC_like"/>
    <property type="match status" value="1"/>
</dbReference>
<dbReference type="PANTHER" id="PTHR12283">
    <property type="entry name" value="GLUTAMINYL-PEPTIDE CYCLOTRANSFERASE"/>
    <property type="match status" value="1"/>
</dbReference>
<keyword evidence="12" id="KW-0732">Signal</keyword>
<feature type="signal peptide" evidence="12">
    <location>
        <begin position="1"/>
        <end position="24"/>
    </location>
</feature>
<evidence type="ECO:0000313" key="14">
    <source>
        <dbReference type="EMBL" id="CAI8006089.1"/>
    </source>
</evidence>
<proteinExistence type="inferred from homology"/>
<dbReference type="GO" id="GO:0016603">
    <property type="term" value="F:glutaminyl-peptide cyclotransferase activity"/>
    <property type="evidence" value="ECO:0007669"/>
    <property type="project" value="UniProtKB-EC"/>
</dbReference>
<evidence type="ECO:0000256" key="12">
    <source>
        <dbReference type="SAM" id="SignalP"/>
    </source>
</evidence>
<evidence type="ECO:0000256" key="6">
    <source>
        <dbReference type="ARBA" id="ARBA00022525"/>
    </source>
</evidence>
<evidence type="ECO:0000256" key="7">
    <source>
        <dbReference type="ARBA" id="ARBA00022679"/>
    </source>
</evidence>
<sequence length="342" mass="39279">MIGRFRASPVLMTACLALAASTMAQRSNDFQFNILTNQRLNSVMRCHEVESLFEYDLPEVLKVRVPGTPEHEVVKNYIVSRLNQLNCSRWNITQHSFEQDTPYADIPRTRFTNIIATLDPEVDKRLVLAAHYDSKRTPRGFLGATDSALPVALLLDMALTLDEKLQNRGLSEYSLQLIFFDGEEAFQRWTATDSLYGSRQLARDMEDTSLLSVGDKTALQAMEAFVLLDLIGAQNPTFHNMFESTTNLYGRLARIEQRLHDSNHLESHSQPYFVSQQLRSLQIEDDHKPFLERGVPILHLIVSPFPNVWHTLRDNAASLHRLTISNLKRIFVVFLHEYFHLH</sequence>
<comment type="subcellular location">
    <subcellularLocation>
        <location evidence="2">Secreted</location>
    </subcellularLocation>
</comment>
<dbReference type="GO" id="GO:0008270">
    <property type="term" value="F:zinc ion binding"/>
    <property type="evidence" value="ECO:0007669"/>
    <property type="project" value="TreeGrafter"/>
</dbReference>
<evidence type="ECO:0000313" key="15">
    <source>
        <dbReference type="Proteomes" id="UP001174909"/>
    </source>
</evidence>
<comment type="similarity">
    <text evidence="3">Belongs to the glutaminyl-peptide cyclotransferase family.</text>
</comment>
<feature type="chain" id="PRO_5041204885" description="Glutaminyl-peptide cyclotransferase" evidence="12">
    <location>
        <begin position="25"/>
        <end position="342"/>
    </location>
</feature>
<dbReference type="InterPro" id="IPR040234">
    <property type="entry name" value="QC/QCL"/>
</dbReference>
<evidence type="ECO:0000256" key="8">
    <source>
        <dbReference type="ARBA" id="ARBA00022723"/>
    </source>
</evidence>
<protein>
    <recommendedName>
        <fullName evidence="5">Glutaminyl-peptide cyclotransferase</fullName>
        <ecNumber evidence="4">2.3.2.5</ecNumber>
    </recommendedName>
</protein>
<dbReference type="FunFam" id="3.40.630.10:FF:000029">
    <property type="entry name" value="Glutaminyl-peptide cyclotransferase"/>
    <property type="match status" value="1"/>
</dbReference>
<dbReference type="EMBL" id="CASHTH010000660">
    <property type="protein sequence ID" value="CAI8006089.1"/>
    <property type="molecule type" value="Genomic_DNA"/>
</dbReference>
<evidence type="ECO:0000256" key="4">
    <source>
        <dbReference type="ARBA" id="ARBA00012012"/>
    </source>
</evidence>